<organism evidence="2 3">
    <name type="scientific">Rheinheimera tilapiae</name>
    <dbReference type="NCBI Taxonomy" id="875043"/>
    <lineage>
        <taxon>Bacteria</taxon>
        <taxon>Pseudomonadati</taxon>
        <taxon>Pseudomonadota</taxon>
        <taxon>Gammaproteobacteria</taxon>
        <taxon>Chromatiales</taxon>
        <taxon>Chromatiaceae</taxon>
        <taxon>Rheinheimera</taxon>
    </lineage>
</organism>
<name>A0ABV6BBU6_9GAMM</name>
<evidence type="ECO:0000313" key="3">
    <source>
        <dbReference type="Proteomes" id="UP001589813"/>
    </source>
</evidence>
<gene>
    <name evidence="2" type="ORF">ACFFJP_01645</name>
</gene>
<dbReference type="Proteomes" id="UP001589813">
    <property type="component" value="Unassembled WGS sequence"/>
</dbReference>
<proteinExistence type="predicted"/>
<feature type="signal peptide" evidence="1">
    <location>
        <begin position="1"/>
        <end position="27"/>
    </location>
</feature>
<evidence type="ECO:0000313" key="2">
    <source>
        <dbReference type="EMBL" id="MFC0046990.1"/>
    </source>
</evidence>
<comment type="caution">
    <text evidence="2">The sequence shown here is derived from an EMBL/GenBank/DDBJ whole genome shotgun (WGS) entry which is preliminary data.</text>
</comment>
<dbReference type="Pfam" id="PF09694">
    <property type="entry name" value="Gcw_chp"/>
    <property type="match status" value="1"/>
</dbReference>
<dbReference type="InterPro" id="IPR010239">
    <property type="entry name" value="CHP02001"/>
</dbReference>
<protein>
    <submittedName>
        <fullName evidence="2">TorF family putative porin</fullName>
    </submittedName>
</protein>
<keyword evidence="3" id="KW-1185">Reference proteome</keyword>
<feature type="chain" id="PRO_5046673629" evidence="1">
    <location>
        <begin position="28"/>
        <end position="248"/>
    </location>
</feature>
<reference evidence="2 3" key="1">
    <citation type="submission" date="2024-09" db="EMBL/GenBank/DDBJ databases">
        <authorList>
            <person name="Sun Q."/>
            <person name="Mori K."/>
        </authorList>
    </citation>
    <scope>NUCLEOTIDE SEQUENCE [LARGE SCALE GENOMIC DNA]</scope>
    <source>
        <strain evidence="2 3">KCTC 23315</strain>
    </source>
</reference>
<evidence type="ECO:0000256" key="1">
    <source>
        <dbReference type="SAM" id="SignalP"/>
    </source>
</evidence>
<sequence>MKALSRAVFGFGKICAVAALFGSSAQADAVQSGWQSSGNLTYISDYLFRGISQTNEGMALQGSLTLATQDGWYVSSWASNIRFGEGSMELDLLAGRKWTLYDDMTLDLGLMQYRYPQGHNSSNGFNYWEAYSKLSLGAWTLGLALTDNYFATGVGKFGYLSADWQQALTATVQLQAHAGLNRFAAADEFSTFLGGDTAASSYLDWSLLLQAQWLTLDWAVGFAGTDVSAQACPALCDDRLLLRLSRNF</sequence>
<dbReference type="RefSeq" id="WP_377239791.1">
    <property type="nucleotide sequence ID" value="NZ_JBHLXP010000001.1"/>
</dbReference>
<accession>A0ABV6BBU6</accession>
<dbReference type="NCBIfam" id="TIGR02001">
    <property type="entry name" value="gcw_chp"/>
    <property type="match status" value="1"/>
</dbReference>
<keyword evidence="1" id="KW-0732">Signal</keyword>
<dbReference type="EMBL" id="JBHLXP010000001">
    <property type="protein sequence ID" value="MFC0046990.1"/>
    <property type="molecule type" value="Genomic_DNA"/>
</dbReference>